<accession>A0AAN6F6D2</accession>
<dbReference type="SUPFAM" id="SSF56281">
    <property type="entry name" value="Metallo-hydrolase/oxidoreductase"/>
    <property type="match status" value="1"/>
</dbReference>
<dbReference type="Proteomes" id="UP001168146">
    <property type="component" value="Unassembled WGS sequence"/>
</dbReference>
<dbReference type="PANTHER" id="PTHR36839">
    <property type="entry name" value="METALLO-BETA-LACTAMASE FAMILY PROTEIN (AFU_ORTHOLOGUE AFUA_5G12770)"/>
    <property type="match status" value="1"/>
</dbReference>
<reference evidence="1" key="1">
    <citation type="submission" date="2021-12" db="EMBL/GenBank/DDBJ databases">
        <title>Black yeast isolated from Biological Soil Crust.</title>
        <authorList>
            <person name="Kurbessoian T."/>
        </authorList>
    </citation>
    <scope>NUCLEOTIDE SEQUENCE</scope>
    <source>
        <strain evidence="1">CCFEE 5208</strain>
    </source>
</reference>
<name>A0AAN6F6D2_9PEZI</name>
<proteinExistence type="predicted"/>
<organism evidence="1 2">
    <name type="scientific">Friedmanniomyces endolithicus</name>
    <dbReference type="NCBI Taxonomy" id="329885"/>
    <lineage>
        <taxon>Eukaryota</taxon>
        <taxon>Fungi</taxon>
        <taxon>Dikarya</taxon>
        <taxon>Ascomycota</taxon>
        <taxon>Pezizomycotina</taxon>
        <taxon>Dothideomycetes</taxon>
        <taxon>Dothideomycetidae</taxon>
        <taxon>Mycosphaerellales</taxon>
        <taxon>Teratosphaeriaceae</taxon>
        <taxon>Friedmanniomyces</taxon>
    </lineage>
</organism>
<comment type="caution">
    <text evidence="1">The sequence shown here is derived from an EMBL/GenBank/DDBJ whole genome shotgun (WGS) entry which is preliminary data.</text>
</comment>
<protein>
    <submittedName>
        <fullName evidence="1">Uncharacterized protein</fullName>
    </submittedName>
</protein>
<gene>
    <name evidence="1" type="ORF">LTR82_017540</name>
</gene>
<dbReference type="EMBL" id="JASUXU010000147">
    <property type="protein sequence ID" value="KAK0303437.1"/>
    <property type="molecule type" value="Genomic_DNA"/>
</dbReference>
<dbReference type="AlphaFoldDB" id="A0AAN6F6D2"/>
<dbReference type="InterPro" id="IPR036866">
    <property type="entry name" value="RibonucZ/Hydroxyglut_hydro"/>
</dbReference>
<sequence>MSVWSSVFECPVYTSIEDEIWLEQLPAANRRLIETDKAEIVPGVSAIKTGGHFDGSLLLHWQDHLFHADTFLVTLSGLSSSMEHVKGRTVTYSFMYSPPNMLPLAPAAIQNIWTGIKPFGFKHTHGAFSGQSISGTDLKERLLDSMRVFIQHEGHSDHEFLDVPLDEGKSSTLLRKWDGDPCSGANHEQPGKYVEMHDEGWMSRRELEGR</sequence>
<evidence type="ECO:0000313" key="2">
    <source>
        <dbReference type="Proteomes" id="UP001168146"/>
    </source>
</evidence>
<evidence type="ECO:0000313" key="1">
    <source>
        <dbReference type="EMBL" id="KAK0303437.1"/>
    </source>
</evidence>
<dbReference type="PANTHER" id="PTHR36839:SF1">
    <property type="entry name" value="METALLO-BETA-LACTAMASE FAMILY PROTEIN (AFU_ORTHOLOGUE AFUA_5G12770)"/>
    <property type="match status" value="1"/>
</dbReference>